<evidence type="ECO:0000313" key="1">
    <source>
        <dbReference type="EMBL" id="RKF27913.1"/>
    </source>
</evidence>
<evidence type="ECO:0000313" key="2">
    <source>
        <dbReference type="Proteomes" id="UP000285744"/>
    </source>
</evidence>
<proteinExistence type="predicted"/>
<dbReference type="EMBL" id="RAQQ01000005">
    <property type="protein sequence ID" value="RKF27913.1"/>
    <property type="molecule type" value="Genomic_DNA"/>
</dbReference>
<dbReference type="OrthoDB" id="1395176at2"/>
<name>A0A420F4R8_9ACTN</name>
<accession>A0A420F4R8</accession>
<evidence type="ECO:0008006" key="3">
    <source>
        <dbReference type="Google" id="ProtNLM"/>
    </source>
</evidence>
<sequence>MVSLDLLTLERVARLICDVDGPYERTGSQVERFLHRVRWPGDPQYDGSPRIPWLTEVLGSHANDAAALDRLLCRICDPLEYDGGAEAAEPIAQELNRILAPEQLTITYVGGRPVLGQLNRIGDTPLYGPPPDLKERLQRLTAGGSAVDILMARADEASICQSNGAFALAIIGIGSFVEGLLHAIVMQHDEQVRGNGLADRRGRRVSADRAGLHLLLDHAHQREWIQTDAKDFMDKVRDYRNFVHPRHQIEYGLVPDLDTVRMCWAPVHALLNDLESALLPVDRYSDPAKLTG</sequence>
<organism evidence="1 2">
    <name type="scientific">Micromonospora globbae</name>
    <dbReference type="NCBI Taxonomy" id="1894969"/>
    <lineage>
        <taxon>Bacteria</taxon>
        <taxon>Bacillati</taxon>
        <taxon>Actinomycetota</taxon>
        <taxon>Actinomycetes</taxon>
        <taxon>Micromonosporales</taxon>
        <taxon>Micromonosporaceae</taxon>
        <taxon>Micromonospora</taxon>
    </lineage>
</organism>
<reference evidence="1 2" key="1">
    <citation type="journal article" date="2018" name="Int. J. Syst. Evol. Microbiol.">
        <title>Micromonospora globbae sp. nov., an endophytic actinomycete isolated from roots of Globba winitii C. H. Wright.</title>
        <authorList>
            <person name="Kuncharoen N."/>
            <person name="Pittayakhajonwut P."/>
            <person name="Tanasupawat S."/>
        </authorList>
    </citation>
    <scope>NUCLEOTIDE SEQUENCE [LARGE SCALE GENOMIC DNA]</scope>
    <source>
        <strain evidence="1 2">WPS1-2</strain>
    </source>
</reference>
<dbReference type="AlphaFoldDB" id="A0A420F4R8"/>
<protein>
    <recommendedName>
        <fullName evidence="3">DUF4145 domain-containing protein</fullName>
    </recommendedName>
</protein>
<dbReference type="RefSeq" id="WP_120328054.1">
    <property type="nucleotide sequence ID" value="NZ_RAQQ01000005.1"/>
</dbReference>
<dbReference type="Proteomes" id="UP000285744">
    <property type="component" value="Unassembled WGS sequence"/>
</dbReference>
<gene>
    <name evidence="1" type="ORF">D7I43_09580</name>
</gene>
<comment type="caution">
    <text evidence="1">The sequence shown here is derived from an EMBL/GenBank/DDBJ whole genome shotgun (WGS) entry which is preliminary data.</text>
</comment>